<protein>
    <submittedName>
        <fullName evidence="2">Uncharacterized protein</fullName>
    </submittedName>
</protein>
<evidence type="ECO:0000256" key="1">
    <source>
        <dbReference type="SAM" id="MobiDB-lite"/>
    </source>
</evidence>
<dbReference type="Proteomes" id="UP000765509">
    <property type="component" value="Unassembled WGS sequence"/>
</dbReference>
<comment type="caution">
    <text evidence="2">The sequence shown here is derived from an EMBL/GenBank/DDBJ whole genome shotgun (WGS) entry which is preliminary data.</text>
</comment>
<feature type="region of interest" description="Disordered" evidence="1">
    <location>
        <begin position="164"/>
        <end position="185"/>
    </location>
</feature>
<evidence type="ECO:0000313" key="2">
    <source>
        <dbReference type="EMBL" id="MBW0532647.1"/>
    </source>
</evidence>
<sequence>MEHPSRVKLAVSPCLNKLEYVQALRSMAFYPSKLPTNFPIQMRHVKLYPLQLSHHYKGDKIISPFINNHSLLFPFNHTPKHLHINHRYLYTNQPYSQLPQQCQPPAIPPFLYECVNTAELKQTLPLRLIGSSLPTIHTSASGSECLQILLVQISPADYSQLTQSTFSTPPGLNSTAQKPYSGSPNLPPQDLGMIISAILSLRYNIPHRASHILNPTLNPLIKSSISSSCVHPTPAFHIPQDLSTIFEHLQMEPVIQKYICCTQCCFLDCLTESVITDQPHCQCHNDPNDHDLPHTQSLGKFINSFEPHTQNTTNIKKNHSKKTFHLSTIQKLSFQISPAGWHSGNSASTSTIPKT</sequence>
<reference evidence="2" key="1">
    <citation type="submission" date="2021-03" db="EMBL/GenBank/DDBJ databases">
        <title>Draft genome sequence of rust myrtle Austropuccinia psidii MF-1, a brazilian biotype.</title>
        <authorList>
            <person name="Quecine M.C."/>
            <person name="Pachon D.M.R."/>
            <person name="Bonatelli M.L."/>
            <person name="Correr F.H."/>
            <person name="Franceschini L.M."/>
            <person name="Leite T.F."/>
            <person name="Margarido G.R.A."/>
            <person name="Almeida C.A."/>
            <person name="Ferrarezi J.A."/>
            <person name="Labate C.A."/>
        </authorList>
    </citation>
    <scope>NUCLEOTIDE SEQUENCE</scope>
    <source>
        <strain evidence="2">MF-1</strain>
    </source>
</reference>
<keyword evidence="3" id="KW-1185">Reference proteome</keyword>
<proteinExistence type="predicted"/>
<organism evidence="2 3">
    <name type="scientific">Austropuccinia psidii MF-1</name>
    <dbReference type="NCBI Taxonomy" id="1389203"/>
    <lineage>
        <taxon>Eukaryota</taxon>
        <taxon>Fungi</taxon>
        <taxon>Dikarya</taxon>
        <taxon>Basidiomycota</taxon>
        <taxon>Pucciniomycotina</taxon>
        <taxon>Pucciniomycetes</taxon>
        <taxon>Pucciniales</taxon>
        <taxon>Sphaerophragmiaceae</taxon>
        <taxon>Austropuccinia</taxon>
    </lineage>
</organism>
<evidence type="ECO:0000313" key="3">
    <source>
        <dbReference type="Proteomes" id="UP000765509"/>
    </source>
</evidence>
<feature type="compositionally biased region" description="Polar residues" evidence="1">
    <location>
        <begin position="164"/>
        <end position="184"/>
    </location>
</feature>
<accession>A0A9Q3IA26</accession>
<name>A0A9Q3IA26_9BASI</name>
<dbReference type="EMBL" id="AVOT02037899">
    <property type="protein sequence ID" value="MBW0532647.1"/>
    <property type="molecule type" value="Genomic_DNA"/>
</dbReference>
<dbReference type="AlphaFoldDB" id="A0A9Q3IA26"/>
<gene>
    <name evidence="2" type="ORF">O181_072362</name>
</gene>